<dbReference type="InterPro" id="IPR036890">
    <property type="entry name" value="HATPase_C_sf"/>
</dbReference>
<dbReference type="Pfam" id="PF00072">
    <property type="entry name" value="Response_reg"/>
    <property type="match status" value="1"/>
</dbReference>
<comment type="catalytic activity">
    <reaction evidence="1">
        <text>ATP + protein L-histidine = ADP + protein N-phospho-L-histidine.</text>
        <dbReference type="EC" id="2.7.13.3"/>
    </reaction>
</comment>
<name>A0ABT4ADB4_9BACT</name>
<dbReference type="InterPro" id="IPR000700">
    <property type="entry name" value="PAS-assoc_C"/>
</dbReference>
<dbReference type="SMART" id="SM00388">
    <property type="entry name" value="HisKA"/>
    <property type="match status" value="2"/>
</dbReference>
<dbReference type="SUPFAM" id="SSF52172">
    <property type="entry name" value="CheY-like"/>
    <property type="match status" value="1"/>
</dbReference>
<dbReference type="EMBL" id="JAPNKA010000001">
    <property type="protein sequence ID" value="MCY1078907.1"/>
    <property type="molecule type" value="Genomic_DNA"/>
</dbReference>
<dbReference type="InterPro" id="IPR011006">
    <property type="entry name" value="CheY-like_superfamily"/>
</dbReference>
<dbReference type="PROSITE" id="PS50109">
    <property type="entry name" value="HIS_KIN"/>
    <property type="match status" value="2"/>
</dbReference>
<dbReference type="SUPFAM" id="SSF55785">
    <property type="entry name" value="PYP-like sensor domain (PAS domain)"/>
    <property type="match status" value="1"/>
</dbReference>
<dbReference type="Gene3D" id="3.30.565.10">
    <property type="entry name" value="Histidine kinase-like ATPase, C-terminal domain"/>
    <property type="match status" value="2"/>
</dbReference>
<feature type="domain" description="Histidine kinase" evidence="7">
    <location>
        <begin position="939"/>
        <end position="1154"/>
    </location>
</feature>
<feature type="domain" description="PAC" evidence="9">
    <location>
        <begin position="876"/>
        <end position="928"/>
    </location>
</feature>
<evidence type="ECO:0000256" key="2">
    <source>
        <dbReference type="ARBA" id="ARBA00012438"/>
    </source>
</evidence>
<keyword evidence="5" id="KW-0175">Coiled coil</keyword>
<dbReference type="Pfam" id="PF02518">
    <property type="entry name" value="HATPase_c"/>
    <property type="match status" value="2"/>
</dbReference>
<dbReference type="InterPro" id="IPR035965">
    <property type="entry name" value="PAS-like_dom_sf"/>
</dbReference>
<evidence type="ECO:0000256" key="4">
    <source>
        <dbReference type="PROSITE-ProRule" id="PRU00169"/>
    </source>
</evidence>
<dbReference type="SUPFAM" id="SSF55781">
    <property type="entry name" value="GAF domain-like"/>
    <property type="match status" value="1"/>
</dbReference>
<dbReference type="PANTHER" id="PTHR43547:SF2">
    <property type="entry name" value="HYBRID SIGNAL TRANSDUCTION HISTIDINE KINASE C"/>
    <property type="match status" value="1"/>
</dbReference>
<dbReference type="InterPro" id="IPR001789">
    <property type="entry name" value="Sig_transdc_resp-reg_receiver"/>
</dbReference>
<feature type="region of interest" description="Disordered" evidence="6">
    <location>
        <begin position="1132"/>
        <end position="1160"/>
    </location>
</feature>
<keyword evidence="10" id="KW-0547">Nucleotide-binding</keyword>
<feature type="domain" description="Response regulatory" evidence="8">
    <location>
        <begin position="658"/>
        <end position="774"/>
    </location>
</feature>
<evidence type="ECO:0000259" key="8">
    <source>
        <dbReference type="PROSITE" id="PS50110"/>
    </source>
</evidence>
<dbReference type="Pfam" id="PF00512">
    <property type="entry name" value="HisKA"/>
    <property type="match status" value="2"/>
</dbReference>
<dbReference type="Gene3D" id="3.40.50.2300">
    <property type="match status" value="1"/>
</dbReference>
<dbReference type="RefSeq" id="WP_267537666.1">
    <property type="nucleotide sequence ID" value="NZ_JAPNKA010000001.1"/>
</dbReference>
<feature type="domain" description="Histidine kinase" evidence="7">
    <location>
        <begin position="378"/>
        <end position="593"/>
    </location>
</feature>
<evidence type="ECO:0000313" key="10">
    <source>
        <dbReference type="EMBL" id="MCY1078907.1"/>
    </source>
</evidence>
<dbReference type="Gene3D" id="1.10.287.130">
    <property type="match status" value="2"/>
</dbReference>
<keyword evidence="3 4" id="KW-0597">Phosphoprotein</keyword>
<reference evidence="10 11" key="1">
    <citation type="submission" date="2022-11" db="EMBL/GenBank/DDBJ databases">
        <title>Minimal conservation of predation-associated metabolite biosynthetic gene clusters underscores biosynthetic potential of Myxococcota including descriptions for ten novel species: Archangium lansinium sp. nov., Myxococcus landrumus sp. nov., Nannocystis bai.</title>
        <authorList>
            <person name="Ahearne A."/>
            <person name="Stevens C."/>
            <person name="Phillips K."/>
        </authorList>
    </citation>
    <scope>NUCLEOTIDE SEQUENCE [LARGE SCALE GENOMIC DNA]</scope>
    <source>
        <strain evidence="10 11">MIWBW</strain>
    </source>
</reference>
<feature type="compositionally biased region" description="Polar residues" evidence="6">
    <location>
        <begin position="1135"/>
        <end position="1147"/>
    </location>
</feature>
<dbReference type="PROSITE" id="PS50113">
    <property type="entry name" value="PAC"/>
    <property type="match status" value="1"/>
</dbReference>
<dbReference type="InterPro" id="IPR013656">
    <property type="entry name" value="PAS_4"/>
</dbReference>
<dbReference type="InterPro" id="IPR005467">
    <property type="entry name" value="His_kinase_dom"/>
</dbReference>
<evidence type="ECO:0000256" key="5">
    <source>
        <dbReference type="SAM" id="Coils"/>
    </source>
</evidence>
<dbReference type="CDD" id="cd00082">
    <property type="entry name" value="HisKA"/>
    <property type="match status" value="2"/>
</dbReference>
<dbReference type="InterPro" id="IPR004358">
    <property type="entry name" value="Sig_transdc_His_kin-like_C"/>
</dbReference>
<dbReference type="EC" id="2.7.13.3" evidence="2"/>
<dbReference type="CDD" id="cd17574">
    <property type="entry name" value="REC_OmpR"/>
    <property type="match status" value="1"/>
</dbReference>
<evidence type="ECO:0000256" key="1">
    <source>
        <dbReference type="ARBA" id="ARBA00000085"/>
    </source>
</evidence>
<dbReference type="CDD" id="cd16922">
    <property type="entry name" value="HATPase_EvgS-ArcB-TorS-like"/>
    <property type="match status" value="1"/>
</dbReference>
<dbReference type="Proteomes" id="UP001207654">
    <property type="component" value="Unassembled WGS sequence"/>
</dbReference>
<evidence type="ECO:0000256" key="3">
    <source>
        <dbReference type="ARBA" id="ARBA00022553"/>
    </source>
</evidence>
<evidence type="ECO:0000313" key="11">
    <source>
        <dbReference type="Proteomes" id="UP001207654"/>
    </source>
</evidence>
<keyword evidence="10" id="KW-0067">ATP-binding</keyword>
<dbReference type="CDD" id="cd00130">
    <property type="entry name" value="PAS"/>
    <property type="match status" value="1"/>
</dbReference>
<evidence type="ECO:0000256" key="6">
    <source>
        <dbReference type="SAM" id="MobiDB-lite"/>
    </source>
</evidence>
<dbReference type="InterPro" id="IPR003594">
    <property type="entry name" value="HATPase_dom"/>
</dbReference>
<dbReference type="GO" id="GO:0005524">
    <property type="term" value="F:ATP binding"/>
    <property type="evidence" value="ECO:0007669"/>
    <property type="project" value="UniProtKB-KW"/>
</dbReference>
<dbReference type="InterPro" id="IPR003661">
    <property type="entry name" value="HisK_dim/P_dom"/>
</dbReference>
<dbReference type="PROSITE" id="PS50110">
    <property type="entry name" value="RESPONSE_REGULATORY"/>
    <property type="match status" value="1"/>
</dbReference>
<protein>
    <recommendedName>
        <fullName evidence="2">histidine kinase</fullName>
        <ecNumber evidence="2">2.7.13.3</ecNumber>
    </recommendedName>
</protein>
<evidence type="ECO:0000259" key="7">
    <source>
        <dbReference type="PROSITE" id="PS50109"/>
    </source>
</evidence>
<dbReference type="PRINTS" id="PR00344">
    <property type="entry name" value="BCTRLSENSOR"/>
</dbReference>
<dbReference type="SMART" id="SM00448">
    <property type="entry name" value="REC"/>
    <property type="match status" value="1"/>
</dbReference>
<feature type="modified residue" description="4-aspartylphosphate" evidence="4">
    <location>
        <position position="707"/>
    </location>
</feature>
<dbReference type="SUPFAM" id="SSF55874">
    <property type="entry name" value="ATPase domain of HSP90 chaperone/DNA topoisomerase II/histidine kinase"/>
    <property type="match status" value="2"/>
</dbReference>
<comment type="caution">
    <text evidence="10">The sequence shown here is derived from an EMBL/GenBank/DDBJ whole genome shotgun (WGS) entry which is preliminary data.</text>
</comment>
<dbReference type="InterPro" id="IPR029016">
    <property type="entry name" value="GAF-like_dom_sf"/>
</dbReference>
<feature type="coiled-coil region" evidence="5">
    <location>
        <begin position="345"/>
        <end position="374"/>
    </location>
</feature>
<proteinExistence type="predicted"/>
<keyword evidence="11" id="KW-1185">Reference proteome</keyword>
<dbReference type="SMART" id="SM00387">
    <property type="entry name" value="HATPase_c"/>
    <property type="match status" value="2"/>
</dbReference>
<dbReference type="Pfam" id="PF08448">
    <property type="entry name" value="PAS_4"/>
    <property type="match status" value="1"/>
</dbReference>
<accession>A0ABT4ADB4</accession>
<dbReference type="NCBIfam" id="TIGR00229">
    <property type="entry name" value="sensory_box"/>
    <property type="match status" value="1"/>
</dbReference>
<organism evidence="10 11">
    <name type="scientific">Archangium lansingense</name>
    <dbReference type="NCBI Taxonomy" id="2995310"/>
    <lineage>
        <taxon>Bacteria</taxon>
        <taxon>Pseudomonadati</taxon>
        <taxon>Myxococcota</taxon>
        <taxon>Myxococcia</taxon>
        <taxon>Myxococcales</taxon>
        <taxon>Cystobacterineae</taxon>
        <taxon>Archangiaceae</taxon>
        <taxon>Archangium</taxon>
    </lineage>
</organism>
<evidence type="ECO:0000259" key="9">
    <source>
        <dbReference type="PROSITE" id="PS50113"/>
    </source>
</evidence>
<gene>
    <name evidence="10" type="ORF">OV287_31050</name>
</gene>
<dbReference type="Gene3D" id="3.30.450.40">
    <property type="match status" value="1"/>
</dbReference>
<dbReference type="CDD" id="cd00075">
    <property type="entry name" value="HATPase"/>
    <property type="match status" value="1"/>
</dbReference>
<dbReference type="InterPro" id="IPR000014">
    <property type="entry name" value="PAS"/>
</dbReference>
<dbReference type="InterPro" id="IPR036097">
    <property type="entry name" value="HisK_dim/P_sf"/>
</dbReference>
<sequence length="1160" mass="127464">MNQHLHQAPTLPSKTHPYEAAHASPPVLLANDTFAGGGEMGACMQAFDWAATSLGPVEGWSPSLRSAVSICLTSRFPIVLYCGPELLVFYNDACIPIFGRKHPMALGQPSREVWSEIWHIIGPMQLGVLATGKATWSDDLLLVIDRAGYPEETYFTFSYSPIGLETGRVEGIFVAVNFSTERVIGERRLRTLRELAEHVGEARSPEEACRQAARTFSANPADVPFALMYQLDEQRTQATLVGASGLEEGGAASPRKVSLEEADAHGWPLARVAATGRMEVVPHVRELFGDLPGGLWNESPHTAVLLPISQPGQKAPYGVLVTGVSPRLGLDECYWTFFKLATGHVASAVVNAQAYEAERRRAEQLAELDQAKTTFFSNISHEFRTPLTLMLSPMEDALASPQKCLAGEELSTVHRNGVRLLKLVNTLLDFSRIEAGRMQASYVPTNLATLTADLASTFRSAMERAGLRLMVDCPSLPAPIWVDPELWEKIVLNLVSNAFKFTFEGEVEVALRWRGQHVELTVRDTGTGITPEELPRIFERFHRVQGARGRCFEGTGIGLALVQELVKLHGGTVKVQSELDQGTTFTVCIPTGNAHLPPERLGAARTLASTAMGASPFLQEAAGWTEATPSLAAARTPPVTAVPSTSEPLPRSVPREARILLADDNADMRAYVERLLRTQGWDVEAVRDGATALEAARARPPDLVLSDVMMPRLDGFGLLRALREDARTHTVPIILLSARAGEEATVEGLGAGADDYLTKPFSARELVARVGAALAIAQVRQEALRREQQYVAEMEAKQRLLDAVLQQMPAGVILAEPSGRLTFHNHQMEKLMRRPPFTASSLEECIHFRGFHPDGRPVQPHEWPLARSLLLGEELVDQELLLVRDDGTRAMVRVRSSPIRDQEDRIIAGVAITQDVTQQKEQEAELRRRVEFEQQLLGIVSHDLRNPINAITLAAHALLRCEELDARATKSASRILSSADRATRMIRDLLDFTQARLGGGIALERRPTDLRLLVQQVLDEVEMAWPERHIEVLQHGSTWGEWDVDRLAQVVSNLVTNALKYSPTDTPVHVDLRTEGEAAVLSVHNAGSPIPPDLIPRLFEPLQRGTREMDRASRSIGLGLYIVKHLVEAHGGTVSARSSQDEGTTLTVRLPRTPGTPTRH</sequence>
<dbReference type="Gene3D" id="3.30.450.20">
    <property type="entry name" value="PAS domain"/>
    <property type="match status" value="2"/>
</dbReference>
<dbReference type="PANTHER" id="PTHR43547">
    <property type="entry name" value="TWO-COMPONENT HISTIDINE KINASE"/>
    <property type="match status" value="1"/>
</dbReference>
<dbReference type="SUPFAM" id="SSF47384">
    <property type="entry name" value="Homodimeric domain of signal transducing histidine kinase"/>
    <property type="match status" value="2"/>
</dbReference>